<dbReference type="VEuPathDB" id="FungiDB:SDRG_04513"/>
<name>T0RZV8_SAPDV</name>
<organism evidence="2 3">
    <name type="scientific">Saprolegnia diclina (strain VS20)</name>
    <dbReference type="NCBI Taxonomy" id="1156394"/>
    <lineage>
        <taxon>Eukaryota</taxon>
        <taxon>Sar</taxon>
        <taxon>Stramenopiles</taxon>
        <taxon>Oomycota</taxon>
        <taxon>Saprolegniomycetes</taxon>
        <taxon>Saprolegniales</taxon>
        <taxon>Saprolegniaceae</taxon>
        <taxon>Saprolegnia</taxon>
    </lineage>
</organism>
<evidence type="ECO:0000256" key="1">
    <source>
        <dbReference type="SAM" id="MobiDB-lite"/>
    </source>
</evidence>
<accession>T0RZV8</accession>
<dbReference type="OrthoDB" id="27483at2759"/>
<evidence type="ECO:0000313" key="2">
    <source>
        <dbReference type="EMBL" id="EQC38083.1"/>
    </source>
</evidence>
<dbReference type="InParanoid" id="T0RZV8"/>
<dbReference type="GeneID" id="19945240"/>
<dbReference type="Proteomes" id="UP000030762">
    <property type="component" value="Unassembled WGS sequence"/>
</dbReference>
<evidence type="ECO:0000313" key="3">
    <source>
        <dbReference type="Proteomes" id="UP000030762"/>
    </source>
</evidence>
<sequence length="974" mass="106964">MQPSPVAPSRAAQDRRPVRSLYKETMRLLEFPKGASVVRVLTAKEEADVRRLPAWDLSPLVGATAPTMILAPSSMPFNTATFDSFVNAALVPRLETALRPAGAFYASLALVAVDRIGTATTMVPAHRPIGTFGSLYVALPHHFVGGALSFMRGRDTSTWFELSPWSLPRYSYAACYRHTRVISKAITTGCRVLLVYNLIYVDPRSHTRDYPISVDAAATRLSTLAAKDHEPDDSRLAYPIRTSTSLSFNALSGHERDLVHALVLSGDFDVALASVRPKLTFDGGVNLAGYIMMAVPETSHILGSIELHPSIGDLRFLQEGLAGSLFHDYVSTARQVDHKADDNDLLGVLVFWPKQRRLEAAGPHGALLCLEDAVSRTDPLVGHESLNALVRRVLPLLATPDLSEAAVHQRIQTAANASATECFARLARILDVIGDPTLMATYMATSLDVVSFDTKPPAIATWIHRVCSTHGWEALSHGLEQLVGRWTNERATMAPAVRLIAALAGVDGPDPLCSSLRQPYLAELIKLLWRTAQRNVQELYYTVEAAELINVLGACLAVEGYVASLGEQPTAHWLQARLPPFALSAIDAALNPATSMTAIMLDDPDKCSLLNVVTQALAQSLDANPTLCVPDLATAVLQLLDDNADGINSLVVDVWETRSAIKMAADMVVIASRHGRLAPALRDRCESIFGSLLVPAICHVLRHTSLDADVQGMLLQRVPPPESDEMLRTQAKHLDVFYNMHPHKEVPPPDGAKNVHWRWIVDLLEAVTLVDSSKTLSYVHAWVANVLSPEPALFGDVAFYCLTRHAFWPHDAWMAVATAAIPALQAEFKTWSYQFRSVRDANHELVPCDCVLARQVNDFISTKYGVQEEVYGPRCIAVDTFFDDDDEPETLFRKKKPMTTMTLTRRLDAFTLMEAKFQTASMRIERLQAVMDARTKRRSGAKRPSVQGQEGTKRVCVPASASGALMDEYDCRSI</sequence>
<reference evidence="2 3" key="1">
    <citation type="submission" date="2012-04" db="EMBL/GenBank/DDBJ databases">
        <title>The Genome Sequence of Saprolegnia declina VS20.</title>
        <authorList>
            <consortium name="The Broad Institute Genome Sequencing Platform"/>
            <person name="Russ C."/>
            <person name="Nusbaum C."/>
            <person name="Tyler B."/>
            <person name="van West P."/>
            <person name="Dieguez-Uribeondo J."/>
            <person name="de Bruijn I."/>
            <person name="Tripathy S."/>
            <person name="Jiang R."/>
            <person name="Young S.K."/>
            <person name="Zeng Q."/>
            <person name="Gargeya S."/>
            <person name="Fitzgerald M."/>
            <person name="Haas B."/>
            <person name="Abouelleil A."/>
            <person name="Alvarado L."/>
            <person name="Arachchi H.M."/>
            <person name="Berlin A."/>
            <person name="Chapman S.B."/>
            <person name="Goldberg J."/>
            <person name="Griggs A."/>
            <person name="Gujja S."/>
            <person name="Hansen M."/>
            <person name="Howarth C."/>
            <person name="Imamovic A."/>
            <person name="Larimer J."/>
            <person name="McCowen C."/>
            <person name="Montmayeur A."/>
            <person name="Murphy C."/>
            <person name="Neiman D."/>
            <person name="Pearson M."/>
            <person name="Priest M."/>
            <person name="Roberts A."/>
            <person name="Saif S."/>
            <person name="Shea T."/>
            <person name="Sisk P."/>
            <person name="Sykes S."/>
            <person name="Wortman J."/>
            <person name="Nusbaum C."/>
            <person name="Birren B."/>
        </authorList>
    </citation>
    <scope>NUCLEOTIDE SEQUENCE [LARGE SCALE GENOMIC DNA]</scope>
    <source>
        <strain evidence="2 3">VS20</strain>
    </source>
</reference>
<dbReference type="AlphaFoldDB" id="T0RZV8"/>
<keyword evidence="3" id="KW-1185">Reference proteome</keyword>
<dbReference type="RefSeq" id="XP_008608410.1">
    <property type="nucleotide sequence ID" value="XM_008610188.1"/>
</dbReference>
<proteinExistence type="predicted"/>
<dbReference type="EMBL" id="JH767142">
    <property type="protein sequence ID" value="EQC38083.1"/>
    <property type="molecule type" value="Genomic_DNA"/>
</dbReference>
<dbReference type="OMA" id="NERATMA"/>
<gene>
    <name evidence="2" type="ORF">SDRG_04513</name>
</gene>
<protein>
    <submittedName>
        <fullName evidence="2">Uncharacterized protein</fullName>
    </submittedName>
</protein>
<feature type="region of interest" description="Disordered" evidence="1">
    <location>
        <begin position="934"/>
        <end position="954"/>
    </location>
</feature>